<dbReference type="SMART" id="SM00082">
    <property type="entry name" value="LRRCT"/>
    <property type="match status" value="1"/>
</dbReference>
<dbReference type="InterPro" id="IPR005492">
    <property type="entry name" value="EPTP"/>
</dbReference>
<accession>A0A8D1P4A9</accession>
<dbReference type="AlphaFoldDB" id="A0A8D1P4A9"/>
<feature type="repeat" description="EAR" evidence="7">
    <location>
        <begin position="614"/>
        <end position="656"/>
    </location>
</feature>
<reference evidence="10" key="1">
    <citation type="submission" date="2025-08" db="UniProtKB">
        <authorList>
            <consortium name="Ensembl"/>
        </authorList>
    </citation>
    <scope>IDENTIFICATION</scope>
</reference>
<dbReference type="InterPro" id="IPR003591">
    <property type="entry name" value="Leu-rich_rpt_typical-subtyp"/>
</dbReference>
<evidence type="ECO:0000313" key="10">
    <source>
        <dbReference type="Ensembl" id="ENSSSCP00050045791.1"/>
    </source>
</evidence>
<evidence type="ECO:0000256" key="7">
    <source>
        <dbReference type="PROSITE-ProRule" id="PRU00075"/>
    </source>
</evidence>
<evidence type="ECO:0000256" key="4">
    <source>
        <dbReference type="ARBA" id="ARBA00022729"/>
    </source>
</evidence>
<dbReference type="InterPro" id="IPR051295">
    <property type="entry name" value="LGI_related"/>
</dbReference>
<keyword evidence="6" id="KW-0325">Glycoprotein</keyword>
<dbReference type="InterPro" id="IPR011041">
    <property type="entry name" value="Quinoprot_gluc/sorb_DH_b-prop"/>
</dbReference>
<sequence length="661" mass="73135">MRRPGPQALLSVATPRPGLPLRPARPRRPPPPPPQSTSSPAGQPWARPGLRASLPASGSQERAGEGTAAQGPRSLSRLRAAGALAAAAAAGGREVPVPARAVAQSRWLELTGSMAGPRARRGSGLGLLALSTLGLCLMLQVGAKRPPKTPPCPPSCSCTRDTAFCVDSKAVPRNLPSEVISLTLVNAAFSEIQDGAFSHLPLLQFLLLNSNKFTLIGDNAFTGLSHLQYLFIENNDIWALSKFTFRGLKSLTHLSLANNNLQTLPRDIFRPLDILSDLDLRGNSLNCDCKVKWLVEWLAHTNTTVAPIYCASPPRFQEHKVQDLPLREFDCITTDFVLYQTLSFPAVSAEPFLYSSDLYLALAQPGASACTILKWDYVERQLRDYDRIPAPSAVHCKPMVVDSQLYVVVAQLFGGSYIYHWDPNTTRFTKLQDIDPQRVRKPNDLEAFRIDGDWYFAVADSSKAGATSLYRWHQNGFYSHQALHAWHRDTDLEFVDGEGKPRLIVSSSSQAPVIYQWSRTQKQFVAQGEVTQVPDAQAVKHFRAGRDSYLCLSRYIGDSKILRWEGTRFSEVQALPSRGSLALQPFLVGGRRYLALGSDFSFTQIYQWDEGRQKFVRFQELAVQAPRAFCYMPAGDAQLLLAPSFKGQTLVYRHVVVDLSA</sequence>
<dbReference type="PROSITE" id="PS51450">
    <property type="entry name" value="LRR"/>
    <property type="match status" value="1"/>
</dbReference>
<dbReference type="Ensembl" id="ENSSSCT00050104441.1">
    <property type="protein sequence ID" value="ENSSSCP00050045791.1"/>
    <property type="gene ID" value="ENSSSCG00050076082.1"/>
</dbReference>
<evidence type="ECO:0000256" key="5">
    <source>
        <dbReference type="ARBA" id="ARBA00022737"/>
    </source>
</evidence>
<dbReference type="InterPro" id="IPR001611">
    <property type="entry name" value="Leu-rich_rpt"/>
</dbReference>
<dbReference type="Gene3D" id="3.80.10.10">
    <property type="entry name" value="Ribonuclease Inhibitor"/>
    <property type="match status" value="1"/>
</dbReference>
<dbReference type="Pfam" id="PF13855">
    <property type="entry name" value="LRR_8"/>
    <property type="match status" value="1"/>
</dbReference>
<evidence type="ECO:0000256" key="8">
    <source>
        <dbReference type="SAM" id="MobiDB-lite"/>
    </source>
</evidence>
<feature type="repeat" description="EAR" evidence="7">
    <location>
        <begin position="427"/>
        <end position="474"/>
    </location>
</feature>
<dbReference type="GO" id="GO:0005576">
    <property type="term" value="C:extracellular region"/>
    <property type="evidence" value="ECO:0007669"/>
    <property type="project" value="UniProtKB-SubCell"/>
</dbReference>
<name>A0A8D1P4A9_PIG</name>
<evidence type="ECO:0000256" key="3">
    <source>
        <dbReference type="ARBA" id="ARBA00022614"/>
    </source>
</evidence>
<dbReference type="SUPFAM" id="SSF50952">
    <property type="entry name" value="Soluble quinoprotein glucose dehydrogenase"/>
    <property type="match status" value="1"/>
</dbReference>
<dbReference type="FunFam" id="3.80.10.10:FF:000017">
    <property type="entry name" value="leucine-rich repeat LGI family member 3"/>
    <property type="match status" value="1"/>
</dbReference>
<dbReference type="InterPro" id="IPR032675">
    <property type="entry name" value="LRR_dom_sf"/>
</dbReference>
<dbReference type="SUPFAM" id="SSF52058">
    <property type="entry name" value="L domain-like"/>
    <property type="match status" value="1"/>
</dbReference>
<dbReference type="Proteomes" id="UP000694571">
    <property type="component" value="Unplaced"/>
</dbReference>
<comment type="subcellular location">
    <subcellularLocation>
        <location evidence="1">Secreted</location>
    </subcellularLocation>
</comment>
<keyword evidence="2" id="KW-0964">Secreted</keyword>
<evidence type="ECO:0000256" key="6">
    <source>
        <dbReference type="ARBA" id="ARBA00023180"/>
    </source>
</evidence>
<protein>
    <submittedName>
        <fullName evidence="10">Leucine rich repeat LGI family member 3</fullName>
    </submittedName>
</protein>
<keyword evidence="3" id="KW-0433">Leucine-rich repeat</keyword>
<feature type="repeat" description="EAR" evidence="7">
    <location>
        <begin position="476"/>
        <end position="519"/>
    </location>
</feature>
<feature type="repeat" description="EAR" evidence="7">
    <location>
        <begin position="568"/>
        <end position="610"/>
    </location>
</feature>
<dbReference type="InterPro" id="IPR000483">
    <property type="entry name" value="Cys-rich_flank_reg_C"/>
</dbReference>
<dbReference type="PANTHER" id="PTHR24367">
    <property type="entry name" value="LEUCINE-RICH REPEAT-CONTAINING PROTEIN"/>
    <property type="match status" value="1"/>
</dbReference>
<feature type="domain" description="LRRCT" evidence="9">
    <location>
        <begin position="283"/>
        <end position="332"/>
    </location>
</feature>
<feature type="repeat" description="EAR" evidence="7">
    <location>
        <begin position="381"/>
        <end position="423"/>
    </location>
</feature>
<dbReference type="SMART" id="SM00369">
    <property type="entry name" value="LRR_TYP"/>
    <property type="match status" value="3"/>
</dbReference>
<evidence type="ECO:0000256" key="1">
    <source>
        <dbReference type="ARBA" id="ARBA00004613"/>
    </source>
</evidence>
<dbReference type="InterPro" id="IPR009039">
    <property type="entry name" value="EAR"/>
</dbReference>
<evidence type="ECO:0000313" key="11">
    <source>
        <dbReference type="Proteomes" id="UP000694571"/>
    </source>
</evidence>
<proteinExistence type="predicted"/>
<keyword evidence="4" id="KW-0732">Signal</keyword>
<dbReference type="PROSITE" id="PS50912">
    <property type="entry name" value="EAR"/>
    <property type="match status" value="7"/>
</dbReference>
<keyword evidence="5" id="KW-0677">Repeat</keyword>
<dbReference type="Pfam" id="PF03736">
    <property type="entry name" value="EPTP"/>
    <property type="match status" value="7"/>
</dbReference>
<feature type="repeat" description="EAR" evidence="7">
    <location>
        <begin position="523"/>
        <end position="566"/>
    </location>
</feature>
<feature type="repeat" description="EAR" evidence="7">
    <location>
        <begin position="335"/>
        <end position="377"/>
    </location>
</feature>
<organism evidence="10 11">
    <name type="scientific">Sus scrofa</name>
    <name type="common">Pig</name>
    <dbReference type="NCBI Taxonomy" id="9823"/>
    <lineage>
        <taxon>Eukaryota</taxon>
        <taxon>Metazoa</taxon>
        <taxon>Chordata</taxon>
        <taxon>Craniata</taxon>
        <taxon>Vertebrata</taxon>
        <taxon>Euteleostomi</taxon>
        <taxon>Mammalia</taxon>
        <taxon>Eutheria</taxon>
        <taxon>Laurasiatheria</taxon>
        <taxon>Artiodactyla</taxon>
        <taxon>Suina</taxon>
        <taxon>Suidae</taxon>
        <taxon>Sus</taxon>
    </lineage>
</organism>
<feature type="region of interest" description="Disordered" evidence="8">
    <location>
        <begin position="1"/>
        <end position="74"/>
    </location>
</feature>
<evidence type="ECO:0000256" key="2">
    <source>
        <dbReference type="ARBA" id="ARBA00022525"/>
    </source>
</evidence>
<dbReference type="PANTHER" id="PTHR24367:SF10">
    <property type="entry name" value="LEUCINE-RICH REPEAT LGI FAMILY MEMBER 3"/>
    <property type="match status" value="1"/>
</dbReference>
<evidence type="ECO:0000259" key="9">
    <source>
        <dbReference type="SMART" id="SM00082"/>
    </source>
</evidence>